<sequence length="289" mass="32068">MASITTQGQAIHKSPVHPQSSIYQLADSANIKARFETVLNKNAGAYLGSVLNVVKNNKALADCEPMSIMGSALIGATLNLPIDPNLGFAAIIPYKDKGIAKAQFQIMTKGLIQLAQRSGQYKNIGVNAVYEDELKSYNPIFDKIEVEVVVDGYRSQGRDDKIVGYLAYLELLNGFEKILYKSIAEIDAHGKKFSKTFDFKGSPWQANREAMRRKTVLKELISKWGVMSIDYQMQPMQTALKSDQAIMDGIDDASPHYVDNPNYEDTIPAPPQEQSDEAKLLDDSWESPI</sequence>
<proteinExistence type="predicted"/>
<dbReference type="Pfam" id="PF03837">
    <property type="entry name" value="RecT"/>
    <property type="match status" value="1"/>
</dbReference>
<keyword evidence="3" id="KW-1185">Reference proteome</keyword>
<dbReference type="InterPro" id="IPR004590">
    <property type="entry name" value="ssDNA_annealing_RecT"/>
</dbReference>
<accession>A0A968KUN9</accession>
<dbReference type="NCBIfam" id="TIGR00616">
    <property type="entry name" value="rect"/>
    <property type="match status" value="1"/>
</dbReference>
<dbReference type="GO" id="GO:0006259">
    <property type="term" value="P:DNA metabolic process"/>
    <property type="evidence" value="ECO:0007669"/>
    <property type="project" value="InterPro"/>
</dbReference>
<name>A0A968KUN9_9SPIO</name>
<dbReference type="GO" id="GO:0003677">
    <property type="term" value="F:DNA binding"/>
    <property type="evidence" value="ECO:0007669"/>
    <property type="project" value="InterPro"/>
</dbReference>
<comment type="caution">
    <text evidence="2">The sequence shown here is derived from an EMBL/GenBank/DDBJ whole genome shotgun (WGS) entry which is preliminary data.</text>
</comment>
<evidence type="ECO:0000313" key="2">
    <source>
        <dbReference type="EMBL" id="NIZ69320.1"/>
    </source>
</evidence>
<organism evidence="2 3">
    <name type="scientific">Entomospira culicis</name>
    <dbReference type="NCBI Taxonomy" id="2719989"/>
    <lineage>
        <taxon>Bacteria</taxon>
        <taxon>Pseudomonadati</taxon>
        <taxon>Spirochaetota</taxon>
        <taxon>Spirochaetia</taxon>
        <taxon>Spirochaetales</taxon>
        <taxon>Spirochaetaceae</taxon>
        <taxon>Entomospira</taxon>
    </lineage>
</organism>
<dbReference type="InterPro" id="IPR018330">
    <property type="entry name" value="RecT_fam"/>
</dbReference>
<dbReference type="Proteomes" id="UP000778951">
    <property type="component" value="Unassembled WGS sequence"/>
</dbReference>
<evidence type="ECO:0008006" key="4">
    <source>
        <dbReference type="Google" id="ProtNLM"/>
    </source>
</evidence>
<gene>
    <name evidence="2" type="ORF">HCT48_03710</name>
</gene>
<evidence type="ECO:0000256" key="1">
    <source>
        <dbReference type="SAM" id="MobiDB-lite"/>
    </source>
</evidence>
<dbReference type="EMBL" id="JAATLM010000001">
    <property type="protein sequence ID" value="NIZ69320.1"/>
    <property type="molecule type" value="Genomic_DNA"/>
</dbReference>
<dbReference type="RefSeq" id="WP_167695414.1">
    <property type="nucleotide sequence ID" value="NZ_CP118181.1"/>
</dbReference>
<protein>
    <recommendedName>
        <fullName evidence="4">Recombinase RecT</fullName>
    </recommendedName>
</protein>
<dbReference type="AlphaFoldDB" id="A0A968KUN9"/>
<feature type="region of interest" description="Disordered" evidence="1">
    <location>
        <begin position="257"/>
        <end position="289"/>
    </location>
</feature>
<evidence type="ECO:0000313" key="3">
    <source>
        <dbReference type="Proteomes" id="UP000778951"/>
    </source>
</evidence>
<reference evidence="2" key="1">
    <citation type="submission" date="2020-03" db="EMBL/GenBank/DDBJ databases">
        <title>Spirochaetal bacteria isolated from arthropods constitute a novel genus Entomospira genus novum within the order Spirochaetales.</title>
        <authorList>
            <person name="Grana-Miraglia L."/>
            <person name="Sikutova S."/>
            <person name="Fingerle V."/>
            <person name="Sing A."/>
            <person name="Castillo-Ramirez S."/>
            <person name="Margos G."/>
            <person name="Rudolf I."/>
        </authorList>
    </citation>
    <scope>NUCLEOTIDE SEQUENCE</scope>
    <source>
        <strain evidence="2">BR149</strain>
    </source>
</reference>